<organism evidence="1 2">
    <name type="scientific">Coprinellus micaceus</name>
    <name type="common">Glistening ink-cap mushroom</name>
    <name type="synonym">Coprinus micaceus</name>
    <dbReference type="NCBI Taxonomy" id="71717"/>
    <lineage>
        <taxon>Eukaryota</taxon>
        <taxon>Fungi</taxon>
        <taxon>Dikarya</taxon>
        <taxon>Basidiomycota</taxon>
        <taxon>Agaricomycotina</taxon>
        <taxon>Agaricomycetes</taxon>
        <taxon>Agaricomycetidae</taxon>
        <taxon>Agaricales</taxon>
        <taxon>Agaricineae</taxon>
        <taxon>Psathyrellaceae</taxon>
        <taxon>Coprinellus</taxon>
    </lineage>
</organism>
<dbReference type="EMBL" id="QPFP01000046">
    <property type="protein sequence ID" value="TEB26736.1"/>
    <property type="molecule type" value="Genomic_DNA"/>
</dbReference>
<sequence length="226" mass="25465">MACSLPRSGERSVAPPPVVDFFAPLPCASPCKDGKLYLGILLNIQSPRLRRLILKEVRNGNLERRGTTVSFPQVTELVFIDFDLSAESYRHLWPCFLQSKHFAPLGPTVESLFLKVFKREVKYGERSGPPWPSLRVLHVGFDASDSALPLRRLFKLRHRLGCPLSRLIFDTKEESEVRAYLAQPRSLKATPHETFSIEDRVGTWDGLGHLLADVEGHALGYGNLFN</sequence>
<evidence type="ECO:0000313" key="2">
    <source>
        <dbReference type="Proteomes" id="UP000298030"/>
    </source>
</evidence>
<gene>
    <name evidence="1" type="ORF">FA13DRAFT_1010374</name>
</gene>
<keyword evidence="2" id="KW-1185">Reference proteome</keyword>
<protein>
    <submittedName>
        <fullName evidence="1">Uncharacterized protein</fullName>
    </submittedName>
</protein>
<dbReference type="Proteomes" id="UP000298030">
    <property type="component" value="Unassembled WGS sequence"/>
</dbReference>
<dbReference type="STRING" id="71717.A0A4Y7SXZ1"/>
<comment type="caution">
    <text evidence="1">The sequence shown here is derived from an EMBL/GenBank/DDBJ whole genome shotgun (WGS) entry which is preliminary data.</text>
</comment>
<dbReference type="AlphaFoldDB" id="A0A4Y7SXZ1"/>
<reference evidence="1 2" key="1">
    <citation type="journal article" date="2019" name="Nat. Ecol. Evol.">
        <title>Megaphylogeny resolves global patterns of mushroom evolution.</title>
        <authorList>
            <person name="Varga T."/>
            <person name="Krizsan K."/>
            <person name="Foldi C."/>
            <person name="Dima B."/>
            <person name="Sanchez-Garcia M."/>
            <person name="Sanchez-Ramirez S."/>
            <person name="Szollosi G.J."/>
            <person name="Szarkandi J.G."/>
            <person name="Papp V."/>
            <person name="Albert L."/>
            <person name="Andreopoulos W."/>
            <person name="Angelini C."/>
            <person name="Antonin V."/>
            <person name="Barry K.W."/>
            <person name="Bougher N.L."/>
            <person name="Buchanan P."/>
            <person name="Buyck B."/>
            <person name="Bense V."/>
            <person name="Catcheside P."/>
            <person name="Chovatia M."/>
            <person name="Cooper J."/>
            <person name="Damon W."/>
            <person name="Desjardin D."/>
            <person name="Finy P."/>
            <person name="Geml J."/>
            <person name="Haridas S."/>
            <person name="Hughes K."/>
            <person name="Justo A."/>
            <person name="Karasinski D."/>
            <person name="Kautmanova I."/>
            <person name="Kiss B."/>
            <person name="Kocsube S."/>
            <person name="Kotiranta H."/>
            <person name="LaButti K.M."/>
            <person name="Lechner B.E."/>
            <person name="Liimatainen K."/>
            <person name="Lipzen A."/>
            <person name="Lukacs Z."/>
            <person name="Mihaltcheva S."/>
            <person name="Morgado L.N."/>
            <person name="Niskanen T."/>
            <person name="Noordeloos M.E."/>
            <person name="Ohm R.A."/>
            <person name="Ortiz-Santana B."/>
            <person name="Ovrebo C."/>
            <person name="Racz N."/>
            <person name="Riley R."/>
            <person name="Savchenko A."/>
            <person name="Shiryaev A."/>
            <person name="Soop K."/>
            <person name="Spirin V."/>
            <person name="Szebenyi C."/>
            <person name="Tomsovsky M."/>
            <person name="Tulloss R.E."/>
            <person name="Uehling J."/>
            <person name="Grigoriev I.V."/>
            <person name="Vagvolgyi C."/>
            <person name="Papp T."/>
            <person name="Martin F.M."/>
            <person name="Miettinen O."/>
            <person name="Hibbett D.S."/>
            <person name="Nagy L.G."/>
        </authorList>
    </citation>
    <scope>NUCLEOTIDE SEQUENCE [LARGE SCALE GENOMIC DNA]</scope>
    <source>
        <strain evidence="1 2">FP101781</strain>
    </source>
</reference>
<accession>A0A4Y7SXZ1</accession>
<name>A0A4Y7SXZ1_COPMI</name>
<dbReference type="OrthoDB" id="3244423at2759"/>
<proteinExistence type="predicted"/>
<evidence type="ECO:0000313" key="1">
    <source>
        <dbReference type="EMBL" id="TEB26736.1"/>
    </source>
</evidence>